<accession>A0A3N4KF90</accession>
<evidence type="ECO:0000256" key="11">
    <source>
        <dbReference type="ARBA" id="ARBA00022729"/>
    </source>
</evidence>
<dbReference type="GO" id="GO:0005576">
    <property type="term" value="C:extracellular region"/>
    <property type="evidence" value="ECO:0007669"/>
    <property type="project" value="TreeGrafter"/>
</dbReference>
<evidence type="ECO:0000256" key="17">
    <source>
        <dbReference type="ARBA" id="ARBA00023316"/>
    </source>
</evidence>
<keyword evidence="18" id="KW-0624">Polysaccharide degradation</keyword>
<evidence type="ECO:0000256" key="22">
    <source>
        <dbReference type="RuleBase" id="RU004335"/>
    </source>
</evidence>
<dbReference type="STRING" id="1392247.A0A3N4KF90"/>
<protein>
    <recommendedName>
        <fullName evidence="6">Probable glucan endo-1,3-beta-glucosidase eglC</fullName>
        <ecNumber evidence="5">3.2.1.39</ecNumber>
    </recommendedName>
    <alternativeName>
        <fullName evidence="20">Endo-1,3-beta-glucanase eglC</fullName>
    </alternativeName>
    <alternativeName>
        <fullName evidence="21">Laminarinase eglC</fullName>
    </alternativeName>
</protein>
<evidence type="ECO:0000256" key="6">
    <source>
        <dbReference type="ARBA" id="ARBA00019762"/>
    </source>
</evidence>
<evidence type="ECO:0000256" key="9">
    <source>
        <dbReference type="ARBA" id="ARBA00022525"/>
    </source>
</evidence>
<keyword evidence="16" id="KW-0449">Lipoprotein</keyword>
<comment type="subcellular location">
    <subcellularLocation>
        <location evidence="3">Cell membrane</location>
        <topology evidence="3">Lipid-anchor</topology>
        <topology evidence="3">GPI-anchor</topology>
    </subcellularLocation>
    <subcellularLocation>
        <location evidence="2">Secreted</location>
        <location evidence="2">Cell wall</location>
    </subcellularLocation>
</comment>
<keyword evidence="17" id="KW-0961">Cell wall biogenesis/degradation</keyword>
<dbReference type="PANTHER" id="PTHR16631">
    <property type="entry name" value="GLUCAN 1,3-BETA-GLUCOSIDASE"/>
    <property type="match status" value="1"/>
</dbReference>
<keyword evidence="9" id="KW-0964">Secreted</keyword>
<dbReference type="Gene3D" id="3.20.20.80">
    <property type="entry name" value="Glycosidases"/>
    <property type="match status" value="1"/>
</dbReference>
<dbReference type="EMBL" id="ML119155">
    <property type="protein sequence ID" value="RPB09147.1"/>
    <property type="molecule type" value="Genomic_DNA"/>
</dbReference>
<dbReference type="GO" id="GO:0009986">
    <property type="term" value="C:cell surface"/>
    <property type="evidence" value="ECO:0007669"/>
    <property type="project" value="TreeGrafter"/>
</dbReference>
<name>A0A3N4KF90_9PEZI</name>
<dbReference type="InterPro" id="IPR000490">
    <property type="entry name" value="Glyco_hydro_17"/>
</dbReference>
<evidence type="ECO:0000256" key="12">
    <source>
        <dbReference type="ARBA" id="ARBA00022801"/>
    </source>
</evidence>
<evidence type="ECO:0000256" key="20">
    <source>
        <dbReference type="ARBA" id="ARBA00032134"/>
    </source>
</evidence>
<dbReference type="GO" id="GO:0005886">
    <property type="term" value="C:plasma membrane"/>
    <property type="evidence" value="ECO:0007669"/>
    <property type="project" value="UniProtKB-SubCell"/>
</dbReference>
<evidence type="ECO:0000256" key="1">
    <source>
        <dbReference type="ARBA" id="ARBA00000382"/>
    </source>
</evidence>
<evidence type="ECO:0000256" key="8">
    <source>
        <dbReference type="ARBA" id="ARBA00022512"/>
    </source>
</evidence>
<evidence type="ECO:0000256" key="15">
    <source>
        <dbReference type="ARBA" id="ARBA00023277"/>
    </source>
</evidence>
<feature type="signal peptide" evidence="23">
    <location>
        <begin position="1"/>
        <end position="19"/>
    </location>
</feature>
<dbReference type="SUPFAM" id="SSF51445">
    <property type="entry name" value="(Trans)glycosidases"/>
    <property type="match status" value="1"/>
</dbReference>
<reference evidence="24 25" key="1">
    <citation type="journal article" date="2018" name="Nat. Ecol. Evol.">
        <title>Pezizomycetes genomes reveal the molecular basis of ectomycorrhizal truffle lifestyle.</title>
        <authorList>
            <person name="Murat C."/>
            <person name="Payen T."/>
            <person name="Noel B."/>
            <person name="Kuo A."/>
            <person name="Morin E."/>
            <person name="Chen J."/>
            <person name="Kohler A."/>
            <person name="Krizsan K."/>
            <person name="Balestrini R."/>
            <person name="Da Silva C."/>
            <person name="Montanini B."/>
            <person name="Hainaut M."/>
            <person name="Levati E."/>
            <person name="Barry K.W."/>
            <person name="Belfiori B."/>
            <person name="Cichocki N."/>
            <person name="Clum A."/>
            <person name="Dockter R.B."/>
            <person name="Fauchery L."/>
            <person name="Guy J."/>
            <person name="Iotti M."/>
            <person name="Le Tacon F."/>
            <person name="Lindquist E.A."/>
            <person name="Lipzen A."/>
            <person name="Malagnac F."/>
            <person name="Mello A."/>
            <person name="Molinier V."/>
            <person name="Miyauchi S."/>
            <person name="Poulain J."/>
            <person name="Riccioni C."/>
            <person name="Rubini A."/>
            <person name="Sitrit Y."/>
            <person name="Splivallo R."/>
            <person name="Traeger S."/>
            <person name="Wang M."/>
            <person name="Zifcakova L."/>
            <person name="Wipf D."/>
            <person name="Zambonelli A."/>
            <person name="Paolocci F."/>
            <person name="Nowrousian M."/>
            <person name="Ottonello S."/>
            <person name="Baldrian P."/>
            <person name="Spatafora J.W."/>
            <person name="Henrissat B."/>
            <person name="Nagy L.G."/>
            <person name="Aury J.M."/>
            <person name="Wincker P."/>
            <person name="Grigoriev I.V."/>
            <person name="Bonfante P."/>
            <person name="Martin F.M."/>
        </authorList>
    </citation>
    <scope>NUCLEOTIDE SEQUENCE [LARGE SCALE GENOMIC DNA]</scope>
    <source>
        <strain evidence="24 25">CCBAS932</strain>
    </source>
</reference>
<evidence type="ECO:0000256" key="23">
    <source>
        <dbReference type="SAM" id="SignalP"/>
    </source>
</evidence>
<comment type="function">
    <text evidence="19">Glucanases play a role in cell expansion during growth, in cell-cell fusion during mating, and in spore release during sporulation. This enzyme may be involved in beta-glucan degradation and also function biosynthetically as a transglycosylase.</text>
</comment>
<evidence type="ECO:0000256" key="3">
    <source>
        <dbReference type="ARBA" id="ARBA00004609"/>
    </source>
</evidence>
<dbReference type="GO" id="GO:0009277">
    <property type="term" value="C:fungal-type cell wall"/>
    <property type="evidence" value="ECO:0007669"/>
    <property type="project" value="TreeGrafter"/>
</dbReference>
<keyword evidence="8" id="KW-0134">Cell wall</keyword>
<dbReference type="InterPro" id="IPR050732">
    <property type="entry name" value="Beta-glucan_modifiers"/>
</dbReference>
<dbReference type="GO" id="GO:0042973">
    <property type="term" value="F:glucan endo-1,3-beta-D-glucosidase activity"/>
    <property type="evidence" value="ECO:0007669"/>
    <property type="project" value="UniProtKB-EC"/>
</dbReference>
<dbReference type="Pfam" id="PF00332">
    <property type="entry name" value="Glyco_hydro_17"/>
    <property type="match status" value="1"/>
</dbReference>
<dbReference type="PANTHER" id="PTHR16631:SF13">
    <property type="entry name" value="GLUCAN ENDO-1,3-BETA-GLUCOSIDASE EGLC-RELATED"/>
    <property type="match status" value="1"/>
</dbReference>
<gene>
    <name evidence="24" type="ORF">P167DRAFT_527708</name>
</gene>
<evidence type="ECO:0000256" key="10">
    <source>
        <dbReference type="ARBA" id="ARBA00022622"/>
    </source>
</evidence>
<evidence type="ECO:0000256" key="18">
    <source>
        <dbReference type="ARBA" id="ARBA00023326"/>
    </source>
</evidence>
<comment type="catalytic activity">
    <reaction evidence="1">
        <text>Hydrolysis of (1-&gt;3)-beta-D-glucosidic linkages in (1-&gt;3)-beta-D-glucans.</text>
        <dbReference type="EC" id="3.2.1.39"/>
    </reaction>
</comment>
<sequence length="299" mass="32394">MKYSLSTLLFAAAAAVVSASPVANFENGFNMGAQNPDGSCKTTADWTRDFQVVQGWSTSTVKYNTFKLYSTNDCDTLKNAVPAAQAVGAKIWAGVWAVDEAKFNAEKGALEYAMQTWGTDWLAGVNVGSESLYRMEIDPVKLAIQIWDVKGMVNEAYKAGVLVGCADTWTSWVNGTNAIVIEASDIIMMNGFPYWQGSTIEQAKDIFYQSIAATKAVINGKPFMIGETGWPTGGDNFGSAVPTVDNLQSYWKSATCALQADNIPYFFFSTFDEPNRSAGVEQHFGVANSDKSLKISLAC</sequence>
<keyword evidence="10" id="KW-0336">GPI-anchor</keyword>
<keyword evidence="15" id="KW-0119">Carbohydrate metabolism</keyword>
<keyword evidence="7" id="KW-1003">Cell membrane</keyword>
<evidence type="ECO:0000313" key="24">
    <source>
        <dbReference type="EMBL" id="RPB09147.1"/>
    </source>
</evidence>
<dbReference type="GO" id="GO:0071555">
    <property type="term" value="P:cell wall organization"/>
    <property type="evidence" value="ECO:0007669"/>
    <property type="project" value="UniProtKB-KW"/>
</dbReference>
<evidence type="ECO:0000256" key="14">
    <source>
        <dbReference type="ARBA" id="ARBA00023180"/>
    </source>
</evidence>
<keyword evidence="12 24" id="KW-0378">Hydrolase</keyword>
<feature type="chain" id="PRO_5018097581" description="Probable glucan endo-1,3-beta-glucosidase eglC" evidence="23">
    <location>
        <begin position="20"/>
        <end position="299"/>
    </location>
</feature>
<evidence type="ECO:0000256" key="4">
    <source>
        <dbReference type="ARBA" id="ARBA00008773"/>
    </source>
</evidence>
<dbReference type="Proteomes" id="UP000277580">
    <property type="component" value="Unassembled WGS sequence"/>
</dbReference>
<keyword evidence="11 23" id="KW-0732">Signal</keyword>
<dbReference type="InParanoid" id="A0A3N4KF90"/>
<evidence type="ECO:0000256" key="13">
    <source>
        <dbReference type="ARBA" id="ARBA00023136"/>
    </source>
</evidence>
<dbReference type="InterPro" id="IPR017853">
    <property type="entry name" value="GH"/>
</dbReference>
<evidence type="ECO:0000256" key="2">
    <source>
        <dbReference type="ARBA" id="ARBA00004191"/>
    </source>
</evidence>
<dbReference type="EC" id="3.2.1.39" evidence="5"/>
<comment type="similarity">
    <text evidence="4 22">Belongs to the glycosyl hydrolase 17 family.</text>
</comment>
<dbReference type="GO" id="GO:0000272">
    <property type="term" value="P:polysaccharide catabolic process"/>
    <property type="evidence" value="ECO:0007669"/>
    <property type="project" value="UniProtKB-KW"/>
</dbReference>
<keyword evidence="14" id="KW-0325">Glycoprotein</keyword>
<evidence type="ECO:0000256" key="5">
    <source>
        <dbReference type="ARBA" id="ARBA00012780"/>
    </source>
</evidence>
<proteinExistence type="inferred from homology"/>
<keyword evidence="13" id="KW-0472">Membrane</keyword>
<evidence type="ECO:0000313" key="25">
    <source>
        <dbReference type="Proteomes" id="UP000277580"/>
    </source>
</evidence>
<evidence type="ECO:0000256" key="21">
    <source>
        <dbReference type="ARBA" id="ARBA00032906"/>
    </source>
</evidence>
<dbReference type="OrthoDB" id="77201at2759"/>
<keyword evidence="25" id="KW-1185">Reference proteome</keyword>
<evidence type="ECO:0000256" key="19">
    <source>
        <dbReference type="ARBA" id="ARBA00025152"/>
    </source>
</evidence>
<dbReference type="GO" id="GO:0098552">
    <property type="term" value="C:side of membrane"/>
    <property type="evidence" value="ECO:0007669"/>
    <property type="project" value="UniProtKB-KW"/>
</dbReference>
<evidence type="ECO:0000256" key="16">
    <source>
        <dbReference type="ARBA" id="ARBA00023288"/>
    </source>
</evidence>
<organism evidence="24 25">
    <name type="scientific">Morchella conica CCBAS932</name>
    <dbReference type="NCBI Taxonomy" id="1392247"/>
    <lineage>
        <taxon>Eukaryota</taxon>
        <taxon>Fungi</taxon>
        <taxon>Dikarya</taxon>
        <taxon>Ascomycota</taxon>
        <taxon>Pezizomycotina</taxon>
        <taxon>Pezizomycetes</taxon>
        <taxon>Pezizales</taxon>
        <taxon>Morchellaceae</taxon>
        <taxon>Morchella</taxon>
    </lineage>
</organism>
<evidence type="ECO:0000256" key="7">
    <source>
        <dbReference type="ARBA" id="ARBA00022475"/>
    </source>
</evidence>
<dbReference type="AlphaFoldDB" id="A0A3N4KF90"/>